<sequence length="254" mass="29064">MNVDSSALLSQDTTREIQWPMDFPTYVDLVTMNGRASADLYFKMDPLKPESVLHGPPKVVICNVKSWRNKISGKNFLKQACSIKSASNGEASFIIHQPGGIETSVFATIMRRQDHLSVWHDFLWSDSLGFSDPKPLNNFIQDHRRGNAYSVCTKYGTQTFKPLALTSTQQSKVIVSDWKLYEEVDIFAGQSKSWPFSWHFQTAYDRNSEKLKMWIRIERGSVPRIDPLALNILVQSCILSTWVMQSMIIEYTQT</sequence>
<proteinExistence type="predicted"/>
<dbReference type="EMBL" id="JAFIQS010000006">
    <property type="protein sequence ID" value="KAG5168101.1"/>
    <property type="molecule type" value="Genomic_DNA"/>
</dbReference>
<organism evidence="1">
    <name type="scientific">Psilocybe cubensis</name>
    <name type="common">Psychedelic mushroom</name>
    <name type="synonym">Stropharia cubensis</name>
    <dbReference type="NCBI Taxonomy" id="181762"/>
    <lineage>
        <taxon>Eukaryota</taxon>
        <taxon>Fungi</taxon>
        <taxon>Dikarya</taxon>
        <taxon>Basidiomycota</taxon>
        <taxon>Agaricomycotina</taxon>
        <taxon>Agaricomycetes</taxon>
        <taxon>Agaricomycetidae</taxon>
        <taxon>Agaricales</taxon>
        <taxon>Agaricineae</taxon>
        <taxon>Strophariaceae</taxon>
        <taxon>Psilocybe</taxon>
    </lineage>
</organism>
<gene>
    <name evidence="1" type="ORF">JR316_006694</name>
</gene>
<protein>
    <submittedName>
        <fullName evidence="1">Uncharacterized protein</fullName>
    </submittedName>
</protein>
<name>A0A8H7XUW0_PSICU</name>
<reference evidence="1" key="1">
    <citation type="submission" date="2021-02" db="EMBL/GenBank/DDBJ databases">
        <title>Psilocybe cubensis genome.</title>
        <authorList>
            <person name="Mckernan K.J."/>
            <person name="Crawford S."/>
            <person name="Trippe A."/>
            <person name="Kane L.T."/>
            <person name="Mclaughlin S."/>
        </authorList>
    </citation>
    <scope>NUCLEOTIDE SEQUENCE [LARGE SCALE GENOMIC DNA]</scope>
    <source>
        <strain evidence="1">MGC-MH-2018</strain>
    </source>
</reference>
<evidence type="ECO:0000313" key="1">
    <source>
        <dbReference type="EMBL" id="KAG5168101.1"/>
    </source>
</evidence>
<accession>A0A8H7XUW0</accession>
<comment type="caution">
    <text evidence="1">The sequence shown here is derived from an EMBL/GenBank/DDBJ whole genome shotgun (WGS) entry which is preliminary data.</text>
</comment>
<dbReference type="AlphaFoldDB" id="A0A8H7XUW0"/>